<dbReference type="FunFam" id="3.40.50.720:FF:000159">
    <property type="entry name" value="dTDP-4-dehydrorhamnose reductase"/>
    <property type="match status" value="1"/>
</dbReference>
<evidence type="ECO:0000256" key="6">
    <source>
        <dbReference type="RuleBase" id="RU364082"/>
    </source>
</evidence>
<evidence type="ECO:0000256" key="3">
    <source>
        <dbReference type="ARBA" id="ARBA00012929"/>
    </source>
</evidence>
<dbReference type="Gene3D" id="3.40.50.720">
    <property type="entry name" value="NAD(P)-binding Rossmann-like Domain"/>
    <property type="match status" value="1"/>
</dbReference>
<evidence type="ECO:0000256" key="4">
    <source>
        <dbReference type="ARBA" id="ARBA00017099"/>
    </source>
</evidence>
<comment type="similarity">
    <text evidence="2 6">Belongs to the dTDP-4-dehydrorhamnose reductase family.</text>
</comment>
<proteinExistence type="inferred from homology"/>
<dbReference type="Proteomes" id="UP000607559">
    <property type="component" value="Unassembled WGS sequence"/>
</dbReference>
<dbReference type="InterPro" id="IPR036291">
    <property type="entry name" value="NAD(P)-bd_dom_sf"/>
</dbReference>
<comment type="function">
    <text evidence="6">Catalyzes the reduction of dTDP-6-deoxy-L-lyxo-4-hexulose to yield dTDP-L-rhamnose.</text>
</comment>
<keyword evidence="6" id="KW-0560">Oxidoreductase</keyword>
<dbReference type="NCBIfam" id="TIGR01214">
    <property type="entry name" value="rmlD"/>
    <property type="match status" value="1"/>
</dbReference>
<comment type="caution">
    <text evidence="8">The sequence shown here is derived from an EMBL/GenBank/DDBJ whole genome shotgun (WGS) entry which is preliminary data.</text>
</comment>
<dbReference type="CDD" id="cd05254">
    <property type="entry name" value="dTDP_HR_like_SDR_e"/>
    <property type="match status" value="1"/>
</dbReference>
<dbReference type="SUPFAM" id="SSF51735">
    <property type="entry name" value="NAD(P)-binding Rossmann-fold domains"/>
    <property type="match status" value="1"/>
</dbReference>
<dbReference type="GO" id="GO:0008831">
    <property type="term" value="F:dTDP-4-dehydrorhamnose reductase activity"/>
    <property type="evidence" value="ECO:0007669"/>
    <property type="project" value="UniProtKB-EC"/>
</dbReference>
<comment type="catalytic activity">
    <reaction evidence="5">
        <text>dTDP-beta-L-rhamnose + NADP(+) = dTDP-4-dehydro-beta-L-rhamnose + NADPH + H(+)</text>
        <dbReference type="Rhea" id="RHEA:21796"/>
        <dbReference type="ChEBI" id="CHEBI:15378"/>
        <dbReference type="ChEBI" id="CHEBI:57510"/>
        <dbReference type="ChEBI" id="CHEBI:57783"/>
        <dbReference type="ChEBI" id="CHEBI:58349"/>
        <dbReference type="ChEBI" id="CHEBI:62830"/>
        <dbReference type="EC" id="1.1.1.133"/>
    </reaction>
</comment>
<evidence type="ECO:0000256" key="5">
    <source>
        <dbReference type="ARBA" id="ARBA00048200"/>
    </source>
</evidence>
<dbReference type="EMBL" id="BMJC01000003">
    <property type="protein sequence ID" value="GGB04231.1"/>
    <property type="molecule type" value="Genomic_DNA"/>
</dbReference>
<evidence type="ECO:0000256" key="1">
    <source>
        <dbReference type="ARBA" id="ARBA00004781"/>
    </source>
</evidence>
<keyword evidence="9" id="KW-1185">Reference proteome</keyword>
<dbReference type="AlphaFoldDB" id="A0A8J2XTK8"/>
<dbReference type="PANTHER" id="PTHR10491">
    <property type="entry name" value="DTDP-4-DEHYDRORHAMNOSE REDUCTASE"/>
    <property type="match status" value="1"/>
</dbReference>
<sequence>MATPTILVTGANGQLGRELQVLAAAYPQYSFVFADRSQLSIEDPQQIATFFNTHKPAWCINCAAYTAVDKAETEKDAAFRINGEGPGYLAAACRNSGARLIHVSTDYVFDGNSATPLKENDPTAPINAYGASKLAGEQRAMENHPGGTVIIRTAWVYSEFGNNFVKTMIRLMKERPAINVVDDQIGSPTYAADLAAAILHIVNSPNFVPGIYHYSNEGRISWYQFASAIRNHTGSTCTVNPIPSSQFPTPAKRPHYSLLDKTLIRKTYNIIIPDWEPSLLTCLGRL</sequence>
<comment type="pathway">
    <text evidence="1 6">Carbohydrate biosynthesis; dTDP-L-rhamnose biosynthesis.</text>
</comment>
<dbReference type="RefSeq" id="WP_188932941.1">
    <property type="nucleotide sequence ID" value="NZ_BMJC01000003.1"/>
</dbReference>
<organism evidence="8 9">
    <name type="scientific">Puia dinghuensis</name>
    <dbReference type="NCBI Taxonomy" id="1792502"/>
    <lineage>
        <taxon>Bacteria</taxon>
        <taxon>Pseudomonadati</taxon>
        <taxon>Bacteroidota</taxon>
        <taxon>Chitinophagia</taxon>
        <taxon>Chitinophagales</taxon>
        <taxon>Chitinophagaceae</taxon>
        <taxon>Puia</taxon>
    </lineage>
</organism>
<keyword evidence="6" id="KW-0521">NADP</keyword>
<dbReference type="Pfam" id="PF04321">
    <property type="entry name" value="RmlD_sub_bind"/>
    <property type="match status" value="1"/>
</dbReference>
<dbReference type="GO" id="GO:0019305">
    <property type="term" value="P:dTDP-rhamnose biosynthetic process"/>
    <property type="evidence" value="ECO:0007669"/>
    <property type="project" value="UniProtKB-UniPathway"/>
</dbReference>
<gene>
    <name evidence="8" type="ORF">GCM10011511_29430</name>
</gene>
<evidence type="ECO:0000313" key="9">
    <source>
        <dbReference type="Proteomes" id="UP000607559"/>
    </source>
</evidence>
<reference evidence="8" key="2">
    <citation type="submission" date="2020-09" db="EMBL/GenBank/DDBJ databases">
        <authorList>
            <person name="Sun Q."/>
            <person name="Zhou Y."/>
        </authorList>
    </citation>
    <scope>NUCLEOTIDE SEQUENCE</scope>
    <source>
        <strain evidence="8">CGMCC 1.15448</strain>
    </source>
</reference>
<dbReference type="EC" id="1.1.1.133" evidence="3 6"/>
<dbReference type="GO" id="GO:0005829">
    <property type="term" value="C:cytosol"/>
    <property type="evidence" value="ECO:0007669"/>
    <property type="project" value="TreeGrafter"/>
</dbReference>
<reference evidence="8" key="1">
    <citation type="journal article" date="2014" name="Int. J. Syst. Evol. Microbiol.">
        <title>Complete genome sequence of Corynebacterium casei LMG S-19264T (=DSM 44701T), isolated from a smear-ripened cheese.</title>
        <authorList>
            <consortium name="US DOE Joint Genome Institute (JGI-PGF)"/>
            <person name="Walter F."/>
            <person name="Albersmeier A."/>
            <person name="Kalinowski J."/>
            <person name="Ruckert C."/>
        </authorList>
    </citation>
    <scope>NUCLEOTIDE SEQUENCE</scope>
    <source>
        <strain evidence="8">CGMCC 1.15448</strain>
    </source>
</reference>
<dbReference type="InterPro" id="IPR029903">
    <property type="entry name" value="RmlD-like-bd"/>
</dbReference>
<evidence type="ECO:0000313" key="8">
    <source>
        <dbReference type="EMBL" id="GGB04231.1"/>
    </source>
</evidence>
<dbReference type="PANTHER" id="PTHR10491:SF4">
    <property type="entry name" value="METHIONINE ADENOSYLTRANSFERASE 2 SUBUNIT BETA"/>
    <property type="match status" value="1"/>
</dbReference>
<protein>
    <recommendedName>
        <fullName evidence="4 6">dTDP-4-dehydrorhamnose reductase</fullName>
        <ecNumber evidence="3 6">1.1.1.133</ecNumber>
    </recommendedName>
</protein>
<evidence type="ECO:0000259" key="7">
    <source>
        <dbReference type="Pfam" id="PF04321"/>
    </source>
</evidence>
<dbReference type="InterPro" id="IPR005913">
    <property type="entry name" value="dTDP_dehydrorham_reduct"/>
</dbReference>
<name>A0A8J2XTK8_9BACT</name>
<dbReference type="UniPathway" id="UPA00124"/>
<accession>A0A8J2XTK8</accession>
<evidence type="ECO:0000256" key="2">
    <source>
        <dbReference type="ARBA" id="ARBA00010944"/>
    </source>
</evidence>
<feature type="domain" description="RmlD-like substrate binding" evidence="7">
    <location>
        <begin position="5"/>
        <end position="284"/>
    </location>
</feature>
<dbReference type="Gene3D" id="3.90.25.10">
    <property type="entry name" value="UDP-galactose 4-epimerase, domain 1"/>
    <property type="match status" value="1"/>
</dbReference>